<dbReference type="PANTHER" id="PTHR47893:SF1">
    <property type="entry name" value="REGULATORY PROTEIN PCHR"/>
    <property type="match status" value="1"/>
</dbReference>
<dbReference type="Proteomes" id="UP000474175">
    <property type="component" value="Unassembled WGS sequence"/>
</dbReference>
<evidence type="ECO:0000313" key="4">
    <source>
        <dbReference type="EMBL" id="NDU97160.1"/>
    </source>
</evidence>
<name>A0A6L9L9P9_9BACT</name>
<evidence type="ECO:0000313" key="5">
    <source>
        <dbReference type="Proteomes" id="UP000474175"/>
    </source>
</evidence>
<evidence type="ECO:0000256" key="1">
    <source>
        <dbReference type="ARBA" id="ARBA00023015"/>
    </source>
</evidence>
<accession>A0A6L9L9P9</accession>
<dbReference type="SUPFAM" id="SSF46689">
    <property type="entry name" value="Homeodomain-like"/>
    <property type="match status" value="1"/>
</dbReference>
<proteinExistence type="predicted"/>
<dbReference type="SMART" id="SM00342">
    <property type="entry name" value="HTH_ARAC"/>
    <property type="match status" value="1"/>
</dbReference>
<dbReference type="AlphaFoldDB" id="A0A6L9L9P9"/>
<dbReference type="GO" id="GO:0043565">
    <property type="term" value="F:sequence-specific DNA binding"/>
    <property type="evidence" value="ECO:0007669"/>
    <property type="project" value="InterPro"/>
</dbReference>
<evidence type="ECO:0000256" key="2">
    <source>
        <dbReference type="ARBA" id="ARBA00023163"/>
    </source>
</evidence>
<feature type="domain" description="HTH araC/xylS-type" evidence="3">
    <location>
        <begin position="237"/>
        <end position="335"/>
    </location>
</feature>
<keyword evidence="2" id="KW-0804">Transcription</keyword>
<dbReference type="InterPro" id="IPR009057">
    <property type="entry name" value="Homeodomain-like_sf"/>
</dbReference>
<dbReference type="EMBL" id="JAAFZH010000010">
    <property type="protein sequence ID" value="NDU97160.1"/>
    <property type="molecule type" value="Genomic_DNA"/>
</dbReference>
<dbReference type="Gene3D" id="1.10.10.60">
    <property type="entry name" value="Homeodomain-like"/>
    <property type="match status" value="1"/>
</dbReference>
<evidence type="ECO:0000259" key="3">
    <source>
        <dbReference type="PROSITE" id="PS01124"/>
    </source>
</evidence>
<dbReference type="GO" id="GO:0003700">
    <property type="term" value="F:DNA-binding transcription factor activity"/>
    <property type="evidence" value="ECO:0007669"/>
    <property type="project" value="InterPro"/>
</dbReference>
<dbReference type="Pfam" id="PF12833">
    <property type="entry name" value="HTH_18"/>
    <property type="match status" value="1"/>
</dbReference>
<dbReference type="InterPro" id="IPR053142">
    <property type="entry name" value="PchR_regulatory_protein"/>
</dbReference>
<dbReference type="PANTHER" id="PTHR47893">
    <property type="entry name" value="REGULATORY PROTEIN PCHR"/>
    <property type="match status" value="1"/>
</dbReference>
<organism evidence="4 5">
    <name type="scientific">Spirosoma terrae</name>
    <dbReference type="NCBI Taxonomy" id="1968276"/>
    <lineage>
        <taxon>Bacteria</taxon>
        <taxon>Pseudomonadati</taxon>
        <taxon>Bacteroidota</taxon>
        <taxon>Cytophagia</taxon>
        <taxon>Cytophagales</taxon>
        <taxon>Cytophagaceae</taxon>
        <taxon>Spirosoma</taxon>
    </lineage>
</organism>
<dbReference type="PROSITE" id="PS01124">
    <property type="entry name" value="HTH_ARAC_FAMILY_2"/>
    <property type="match status" value="1"/>
</dbReference>
<gene>
    <name evidence="4" type="ORF">GK108_19905</name>
</gene>
<sequence length="342" mass="39060">MATTVLHTTDVFEFDVLPYPGWSKSTPVPQSVATDFVSLYHPKAGQIQFKQLGLSHIHAMEMRWDTTEDIELHDKTVSNTSTTIDINFVLEGSLDTQFQGIGHQLPMRSQTHNLIHTPETGHINRMKGRQSMSMMLISLDKQYFGQLIGQEDAWSEQVLTDLHFDRPFSGGKGAQTITPQMLYLLDDIRNCKATGPMRNLLIQSRLLELLALEVEQFKGPESMLSTLIPVEEVEKLHQLKAYLEANFLQEHSLAQLSRYCLLNEFKVKKGFRQLFNTSVFNFIRSLRMDYAGQLLRNSSLSVDEIADKLSYEYAQHFSIAFKKYTGLTPSEFKQGKFRTPTA</sequence>
<dbReference type="RefSeq" id="WP_163952339.1">
    <property type="nucleotide sequence ID" value="NZ_JAAFZH010000010.1"/>
</dbReference>
<dbReference type="InterPro" id="IPR018060">
    <property type="entry name" value="HTH_AraC"/>
</dbReference>
<protein>
    <submittedName>
        <fullName evidence="4">Helix-turn-helix transcriptional regulator</fullName>
    </submittedName>
</protein>
<comment type="caution">
    <text evidence="4">The sequence shown here is derived from an EMBL/GenBank/DDBJ whole genome shotgun (WGS) entry which is preliminary data.</text>
</comment>
<keyword evidence="5" id="KW-1185">Reference proteome</keyword>
<keyword evidence="1" id="KW-0805">Transcription regulation</keyword>
<reference evidence="4 5" key="1">
    <citation type="submission" date="2020-02" db="EMBL/GenBank/DDBJ databases">
        <title>Draft genome sequence of two Spirosoma agri KCTC 52727 and Spirosoma terrae KCTC 52035.</title>
        <authorList>
            <person name="Rojas J."/>
            <person name="Ambika Manirajan B."/>
            <person name="Suarez C."/>
            <person name="Ratering S."/>
            <person name="Schnell S."/>
        </authorList>
    </citation>
    <scope>NUCLEOTIDE SEQUENCE [LARGE SCALE GENOMIC DNA]</scope>
    <source>
        <strain evidence="4 5">KCTC 52035</strain>
    </source>
</reference>